<sequence>MDDSAITFVVLGAAVVLFVVDRLPVAIVAILVPLALWACGVLSLEDALAGFGDPAVLFIASLFVVSEALEAAGVTAWVGQLLVARVGESRVRLLVYTLGLVAVLTALINVNGAVAALVPVGVLLAVRTGRSPSQLMLPLAFAAHAGSLLALTGTPVNVIVADAAPDGFGYFSFALVGLPLTIGTVAIVVLFGERLLPSRTPRSIAPDFSGHARTLIAQYELDHPEEALLNRRKGVAEVVIPPRSDLAGDRVFPGMITPSGDLAVLAVRRGGEDLGATDLEEGDTLLLQGTWAALDRGLDEVLVVDPVEDVRRAAVPLGEGAKRALAVLAVMVLLLATGAVPPAVAGLLAASAMIVLRVLSVEQAQRGISWTTVVLVGGMMSLSAAMVASGAAEQLADGLVSVVGDLGPRWLLLGLFLLTALLGQLISNMATALIVIPIALSAAAEMGIAPEPVLMAVTVSAAAAFLTPVATPANLMVMEPGGYRFGDYWKLGLPLLVLFGVVAVLLVPVFWSF</sequence>
<evidence type="ECO:0000313" key="10">
    <source>
        <dbReference type="Proteomes" id="UP001147653"/>
    </source>
</evidence>
<evidence type="ECO:0000256" key="5">
    <source>
        <dbReference type="ARBA" id="ARBA00022989"/>
    </source>
</evidence>
<gene>
    <name evidence="9" type="ORF">OJ997_22825</name>
</gene>
<dbReference type="GO" id="GO:0055085">
    <property type="term" value="P:transmembrane transport"/>
    <property type="evidence" value="ECO:0007669"/>
    <property type="project" value="InterPro"/>
</dbReference>
<feature type="transmembrane region" description="Helical" evidence="7">
    <location>
        <begin position="56"/>
        <end position="78"/>
    </location>
</feature>
<dbReference type="RefSeq" id="WP_270027558.1">
    <property type="nucleotide sequence ID" value="NZ_JAPDDP010000048.1"/>
</dbReference>
<comment type="subcellular location">
    <subcellularLocation>
        <location evidence="1">Membrane</location>
        <topology evidence="1">Multi-pass membrane protein</topology>
    </subcellularLocation>
</comment>
<organism evidence="9 10">
    <name type="scientific">Solirubrobacter phytolaccae</name>
    <dbReference type="NCBI Taxonomy" id="1404360"/>
    <lineage>
        <taxon>Bacteria</taxon>
        <taxon>Bacillati</taxon>
        <taxon>Actinomycetota</taxon>
        <taxon>Thermoleophilia</taxon>
        <taxon>Solirubrobacterales</taxon>
        <taxon>Solirubrobacteraceae</taxon>
        <taxon>Solirubrobacter</taxon>
    </lineage>
</organism>
<dbReference type="InterPro" id="IPR036721">
    <property type="entry name" value="RCK_C_sf"/>
</dbReference>
<dbReference type="InterPro" id="IPR004680">
    <property type="entry name" value="Cit_transptr-like_dom"/>
</dbReference>
<dbReference type="AlphaFoldDB" id="A0A9X3NKM8"/>
<keyword evidence="4" id="KW-0677">Repeat</keyword>
<keyword evidence="10" id="KW-1185">Reference proteome</keyword>
<feature type="transmembrane region" description="Helical" evidence="7">
    <location>
        <begin position="372"/>
        <end position="392"/>
    </location>
</feature>
<keyword evidence="5 7" id="KW-1133">Transmembrane helix</keyword>
<feature type="transmembrane region" description="Helical" evidence="7">
    <location>
        <begin position="136"/>
        <end position="156"/>
    </location>
</feature>
<feature type="transmembrane region" description="Helical" evidence="7">
    <location>
        <begin position="320"/>
        <end position="337"/>
    </location>
</feature>
<keyword evidence="2" id="KW-0813">Transport</keyword>
<name>A0A9X3NKM8_9ACTN</name>
<dbReference type="Pfam" id="PF03600">
    <property type="entry name" value="CitMHS"/>
    <property type="match status" value="1"/>
</dbReference>
<dbReference type="PANTHER" id="PTHR43652">
    <property type="entry name" value="BASIC AMINO ACID ANTIPORTER YFCC-RELATED"/>
    <property type="match status" value="1"/>
</dbReference>
<comment type="caution">
    <text evidence="9">The sequence shown here is derived from an EMBL/GenBank/DDBJ whole genome shotgun (WGS) entry which is preliminary data.</text>
</comment>
<feature type="transmembrane region" description="Helical" evidence="7">
    <location>
        <begin position="26"/>
        <end position="44"/>
    </location>
</feature>
<evidence type="ECO:0000256" key="2">
    <source>
        <dbReference type="ARBA" id="ARBA00022448"/>
    </source>
</evidence>
<dbReference type="GO" id="GO:0006813">
    <property type="term" value="P:potassium ion transport"/>
    <property type="evidence" value="ECO:0007669"/>
    <property type="project" value="InterPro"/>
</dbReference>
<proteinExistence type="predicted"/>
<evidence type="ECO:0000313" key="9">
    <source>
        <dbReference type="EMBL" id="MDA0183162.1"/>
    </source>
</evidence>
<keyword evidence="6 7" id="KW-0472">Membrane</keyword>
<dbReference type="Gene3D" id="3.30.70.1450">
    <property type="entry name" value="Regulator of K+ conductance, C-terminal domain"/>
    <property type="match status" value="1"/>
</dbReference>
<keyword evidence="3 7" id="KW-0812">Transmembrane</keyword>
<evidence type="ECO:0000259" key="8">
    <source>
        <dbReference type="Pfam" id="PF03600"/>
    </source>
</evidence>
<feature type="domain" description="Citrate transporter-like" evidence="8">
    <location>
        <begin position="15"/>
        <end position="459"/>
    </location>
</feature>
<feature type="transmembrane region" description="Helical" evidence="7">
    <location>
        <begin position="168"/>
        <end position="192"/>
    </location>
</feature>
<accession>A0A9X3NKM8</accession>
<dbReference type="SUPFAM" id="SSF116726">
    <property type="entry name" value="TrkA C-terminal domain-like"/>
    <property type="match status" value="1"/>
</dbReference>
<dbReference type="Proteomes" id="UP001147653">
    <property type="component" value="Unassembled WGS sequence"/>
</dbReference>
<evidence type="ECO:0000256" key="1">
    <source>
        <dbReference type="ARBA" id="ARBA00004141"/>
    </source>
</evidence>
<evidence type="ECO:0000256" key="6">
    <source>
        <dbReference type="ARBA" id="ARBA00023136"/>
    </source>
</evidence>
<feature type="transmembrane region" description="Helical" evidence="7">
    <location>
        <begin position="5"/>
        <end position="20"/>
    </location>
</feature>
<reference evidence="9" key="1">
    <citation type="submission" date="2022-10" db="EMBL/GenBank/DDBJ databases">
        <title>The WGS of Solirubrobacter phytolaccae KCTC 29190.</title>
        <authorList>
            <person name="Jiang Z."/>
        </authorList>
    </citation>
    <scope>NUCLEOTIDE SEQUENCE</scope>
    <source>
        <strain evidence="9">KCTC 29190</strain>
    </source>
</reference>
<evidence type="ECO:0000256" key="3">
    <source>
        <dbReference type="ARBA" id="ARBA00022692"/>
    </source>
</evidence>
<evidence type="ECO:0000256" key="7">
    <source>
        <dbReference type="SAM" id="Phobius"/>
    </source>
</evidence>
<dbReference type="InterPro" id="IPR051679">
    <property type="entry name" value="DASS-Related_Transporters"/>
</dbReference>
<dbReference type="GO" id="GO:0005886">
    <property type="term" value="C:plasma membrane"/>
    <property type="evidence" value="ECO:0007669"/>
    <property type="project" value="TreeGrafter"/>
</dbReference>
<feature type="transmembrane region" description="Helical" evidence="7">
    <location>
        <begin position="452"/>
        <end position="471"/>
    </location>
</feature>
<dbReference type="PANTHER" id="PTHR43652:SF1">
    <property type="entry name" value="RESPONSE REGULATOR"/>
    <property type="match status" value="1"/>
</dbReference>
<feature type="transmembrane region" description="Helical" evidence="7">
    <location>
        <begin position="98"/>
        <end position="124"/>
    </location>
</feature>
<feature type="transmembrane region" description="Helical" evidence="7">
    <location>
        <begin position="412"/>
        <end position="440"/>
    </location>
</feature>
<dbReference type="EMBL" id="JAPDDP010000048">
    <property type="protein sequence ID" value="MDA0183162.1"/>
    <property type="molecule type" value="Genomic_DNA"/>
</dbReference>
<feature type="transmembrane region" description="Helical" evidence="7">
    <location>
        <begin position="491"/>
        <end position="511"/>
    </location>
</feature>
<evidence type="ECO:0000256" key="4">
    <source>
        <dbReference type="ARBA" id="ARBA00022737"/>
    </source>
</evidence>
<dbReference type="CDD" id="cd01115">
    <property type="entry name" value="SLC13_permease"/>
    <property type="match status" value="1"/>
</dbReference>
<protein>
    <submittedName>
        <fullName evidence="9">SLC13 family permease</fullName>
    </submittedName>
</protein>